<sequence>MNTQEIRDSIRAFLTSFFPNLDVTDDQDIFALGFVNSLFAMQLVLFVEKKLGVSLDNEDLDIDNFRSIDAITRLIESKSVVKADA</sequence>
<dbReference type="Proteomes" id="UP000287171">
    <property type="component" value="Unassembled WGS sequence"/>
</dbReference>
<dbReference type="InterPro" id="IPR009081">
    <property type="entry name" value="PP-bd_ACP"/>
</dbReference>
<name>A0A402BIQ8_9CHLR</name>
<dbReference type="InterPro" id="IPR036736">
    <property type="entry name" value="ACP-like_sf"/>
</dbReference>
<evidence type="ECO:0000313" key="3">
    <source>
        <dbReference type="Proteomes" id="UP000287171"/>
    </source>
</evidence>
<keyword evidence="3" id="KW-1185">Reference proteome</keyword>
<feature type="domain" description="Carrier" evidence="1">
    <location>
        <begin position="1"/>
        <end position="79"/>
    </location>
</feature>
<proteinExistence type="predicted"/>
<dbReference type="SUPFAM" id="SSF47336">
    <property type="entry name" value="ACP-like"/>
    <property type="match status" value="1"/>
</dbReference>
<dbReference type="RefSeq" id="WP_126631274.1">
    <property type="nucleotide sequence ID" value="NZ_BIFT01000002.1"/>
</dbReference>
<dbReference type="EMBL" id="BIFT01000002">
    <property type="protein sequence ID" value="GCE31291.1"/>
    <property type="molecule type" value="Genomic_DNA"/>
</dbReference>
<dbReference type="PROSITE" id="PS50075">
    <property type="entry name" value="CARRIER"/>
    <property type="match status" value="1"/>
</dbReference>
<dbReference type="AlphaFoldDB" id="A0A402BIQ8"/>
<dbReference type="OrthoDB" id="677810at2"/>
<organism evidence="2 3">
    <name type="scientific">Dictyobacter alpinus</name>
    <dbReference type="NCBI Taxonomy" id="2014873"/>
    <lineage>
        <taxon>Bacteria</taxon>
        <taxon>Bacillati</taxon>
        <taxon>Chloroflexota</taxon>
        <taxon>Ktedonobacteria</taxon>
        <taxon>Ktedonobacterales</taxon>
        <taxon>Dictyobacteraceae</taxon>
        <taxon>Dictyobacter</taxon>
    </lineage>
</organism>
<comment type="caution">
    <text evidence="2">The sequence shown here is derived from an EMBL/GenBank/DDBJ whole genome shotgun (WGS) entry which is preliminary data.</text>
</comment>
<evidence type="ECO:0000259" key="1">
    <source>
        <dbReference type="PROSITE" id="PS50075"/>
    </source>
</evidence>
<dbReference type="Pfam" id="PF00550">
    <property type="entry name" value="PP-binding"/>
    <property type="match status" value="1"/>
</dbReference>
<protein>
    <recommendedName>
        <fullName evidence="1">Carrier domain-containing protein</fullName>
    </recommendedName>
</protein>
<reference evidence="3" key="1">
    <citation type="submission" date="2018-12" db="EMBL/GenBank/DDBJ databases">
        <title>Tengunoibacter tsumagoiensis gen. nov., sp. nov., Dictyobacter kobayashii sp. nov., D. alpinus sp. nov., and D. joshuensis sp. nov. and description of Dictyobacteraceae fam. nov. within the order Ktedonobacterales isolated from Tengu-no-mugimeshi.</title>
        <authorList>
            <person name="Wang C.M."/>
            <person name="Zheng Y."/>
            <person name="Sakai Y."/>
            <person name="Toyoda A."/>
            <person name="Minakuchi Y."/>
            <person name="Abe K."/>
            <person name="Yokota A."/>
            <person name="Yabe S."/>
        </authorList>
    </citation>
    <scope>NUCLEOTIDE SEQUENCE [LARGE SCALE GENOMIC DNA]</scope>
    <source>
        <strain evidence="3">Uno16</strain>
    </source>
</reference>
<accession>A0A402BIQ8</accession>
<gene>
    <name evidence="2" type="ORF">KDA_67750</name>
</gene>
<evidence type="ECO:0000313" key="2">
    <source>
        <dbReference type="EMBL" id="GCE31291.1"/>
    </source>
</evidence>
<dbReference type="Gene3D" id="1.10.1200.10">
    <property type="entry name" value="ACP-like"/>
    <property type="match status" value="1"/>
</dbReference>